<keyword evidence="7" id="KW-1185">Reference proteome</keyword>
<accession>A0ABN3TQM4</accession>
<feature type="short sequence motif" description="GXSXG" evidence="2">
    <location>
        <begin position="77"/>
        <end position="81"/>
    </location>
</feature>
<reference evidence="6 7" key="1">
    <citation type="journal article" date="2019" name="Int. J. Syst. Evol. Microbiol.">
        <title>The Global Catalogue of Microorganisms (GCM) 10K type strain sequencing project: providing services to taxonomists for standard genome sequencing and annotation.</title>
        <authorList>
            <consortium name="The Broad Institute Genomics Platform"/>
            <consortium name="The Broad Institute Genome Sequencing Center for Infectious Disease"/>
            <person name="Wu L."/>
            <person name="Ma J."/>
        </authorList>
    </citation>
    <scope>NUCLEOTIDE SEQUENCE [LARGE SCALE GENOMIC DNA]</scope>
    <source>
        <strain evidence="6 7">JCM 4542</strain>
    </source>
</reference>
<proteinExistence type="predicted"/>
<dbReference type="NCBIfam" id="TIGR03607">
    <property type="entry name" value="patatin-like protein"/>
    <property type="match status" value="1"/>
</dbReference>
<dbReference type="Proteomes" id="UP001500886">
    <property type="component" value="Unassembled WGS sequence"/>
</dbReference>
<evidence type="ECO:0000313" key="6">
    <source>
        <dbReference type="EMBL" id="GAA2716917.1"/>
    </source>
</evidence>
<feature type="region of interest" description="Disordered" evidence="3">
    <location>
        <begin position="290"/>
        <end position="316"/>
    </location>
</feature>
<keyword evidence="4" id="KW-0812">Transmembrane</keyword>
<dbReference type="InterPro" id="IPR016035">
    <property type="entry name" value="Acyl_Trfase/lysoPLipase"/>
</dbReference>
<sequence>MRGSDRPDGRPDGSGDIDRQDIRVAVVMNGGVSLAVWIGGVAVELHRLATARGRDGAVYRPLLDLLQADARVDVIAGTSAGGLNGAFLALGLVRERDITSLCGLWRDKGALSQLLQNPLRRRPPSVLKGDYFLDELRNALRDVLASPSRPGAGGERPVELILTGTLWRGRQSSFCDDAGVHITEVDHDARFRFASRDLHDDTVIDKLAVAARCTSSFPAAFEPQWVEVTPDPDAARDVWPSTAGWANFRTSQHVVDGGILLNKPIRPALEAVYRQTAQLQVRRLLTYVVPDPSEAPPPPAPVPAPAGTPAAEPSPRATDVVLGVLTRLRSTDSVSRELAEIQDRNEDVRQRRRARARFASALTAAAERLPEAAWQGYVETRTEYAAETIARWAATGQLPAAVGRWSEREITDCLRTLLRDRRARPETFIPRGDSVAEAVTRTGAAWDWGQTTVQRLRDITVDVLRRAVWLAPAGSPQRRAVIAARERASAVFEEIQADADLLEAHWSRTGAALPAAEYDDHGRATGAAVRRLEERLREALTQWDGAADPASAGFAARRLRRYAQATALAGCLEGCADALRDLAAGTGRSVVDPDASEREQLKALTDHLLAPKAAVLERMLCLEVVQEAYGGTHRTVEQEVELVQVSSRSPRLLTGRQLHHFGAFYRASWRVNDWIHGRMDAAAHLTRTLLSAERLRQVWAGTDPAAAADRLTAALHRCAVDARDPDDRAWLEQIWQEQYAAACHAFLAERIVPLDPAAADGRGLQDDPRWGLCAQAITHAVQTGILREEMHLLADAVRAEGEDRPEDSTRWLAQYDAATAAAAGRAVPAPTLWRLWTAAGAIGGQHIAQEAGGDLFAETAARAAAVTASAVGAPPVKAVGAVLGALRGYTLAVWAMVRFLTRPGRFGTRAVQLVVVTGAVLLAVSLFVPGLPVGFTLAGVLLLLAGWSAAALLTPDVRRLGARLAAVTLLVAGAAAWYFSAHRHDPQLHRTLWGLAVKAGAGLLVVLLGLFLARTREPRAREPRNRHRD</sequence>
<dbReference type="RefSeq" id="WP_344435577.1">
    <property type="nucleotide sequence ID" value="NZ_BAAASL010000009.1"/>
</dbReference>
<evidence type="ECO:0000313" key="7">
    <source>
        <dbReference type="Proteomes" id="UP001500886"/>
    </source>
</evidence>
<keyword evidence="4" id="KW-1133">Transmembrane helix</keyword>
<evidence type="ECO:0000256" key="3">
    <source>
        <dbReference type="SAM" id="MobiDB-lite"/>
    </source>
</evidence>
<name>A0ABN3TQM4_9ACTN</name>
<feature type="transmembrane region" description="Helical" evidence="4">
    <location>
        <begin position="960"/>
        <end position="980"/>
    </location>
</feature>
<dbReference type="InterPro" id="IPR002641">
    <property type="entry name" value="PNPLA_dom"/>
</dbReference>
<protein>
    <recommendedName>
        <fullName evidence="5">PNPLA domain-containing protein</fullName>
    </recommendedName>
</protein>
<keyword evidence="2" id="KW-0378">Hydrolase</keyword>
<comment type="caution">
    <text evidence="6">The sequence shown here is derived from an EMBL/GenBank/DDBJ whole genome shotgun (WGS) entry which is preliminary data.</text>
</comment>
<feature type="compositionally biased region" description="Pro residues" evidence="3">
    <location>
        <begin position="293"/>
        <end position="306"/>
    </location>
</feature>
<dbReference type="Pfam" id="PF11856">
    <property type="entry name" value="DUF3376"/>
    <property type="match status" value="1"/>
</dbReference>
<feature type="domain" description="PNPLA" evidence="5">
    <location>
        <begin position="26"/>
        <end position="269"/>
    </location>
</feature>
<keyword evidence="1 2" id="KW-0443">Lipid metabolism</keyword>
<dbReference type="InterPro" id="IPR024282">
    <property type="entry name" value="DUF3376"/>
</dbReference>
<evidence type="ECO:0000256" key="4">
    <source>
        <dbReference type="SAM" id="Phobius"/>
    </source>
</evidence>
<feature type="active site" description="Nucleophile" evidence="2">
    <location>
        <position position="79"/>
    </location>
</feature>
<dbReference type="EMBL" id="BAAASL010000009">
    <property type="protein sequence ID" value="GAA2716917.1"/>
    <property type="molecule type" value="Genomic_DNA"/>
</dbReference>
<dbReference type="InterPro" id="IPR019894">
    <property type="entry name" value="Patatin-related_protein"/>
</dbReference>
<gene>
    <name evidence="6" type="ORF">GCM10010315_28990</name>
</gene>
<dbReference type="Pfam" id="PF01734">
    <property type="entry name" value="Patatin"/>
    <property type="match status" value="1"/>
</dbReference>
<feature type="short sequence motif" description="DGA/G" evidence="2">
    <location>
        <begin position="256"/>
        <end position="258"/>
    </location>
</feature>
<dbReference type="Gene3D" id="3.40.1090.10">
    <property type="entry name" value="Cytosolic phospholipase A2 catalytic domain"/>
    <property type="match status" value="2"/>
</dbReference>
<evidence type="ECO:0000259" key="5">
    <source>
        <dbReference type="PROSITE" id="PS51635"/>
    </source>
</evidence>
<evidence type="ECO:0000256" key="2">
    <source>
        <dbReference type="PROSITE-ProRule" id="PRU01161"/>
    </source>
</evidence>
<keyword evidence="4" id="KW-0472">Membrane</keyword>
<feature type="transmembrane region" description="Helical" evidence="4">
    <location>
        <begin position="992"/>
        <end position="1013"/>
    </location>
</feature>
<keyword evidence="2" id="KW-0442">Lipid degradation</keyword>
<feature type="transmembrane region" description="Helical" evidence="4">
    <location>
        <begin position="934"/>
        <end position="953"/>
    </location>
</feature>
<dbReference type="SUPFAM" id="SSF52151">
    <property type="entry name" value="FabD/lysophospholipase-like"/>
    <property type="match status" value="1"/>
</dbReference>
<evidence type="ECO:0000256" key="1">
    <source>
        <dbReference type="ARBA" id="ARBA00023098"/>
    </source>
</evidence>
<feature type="transmembrane region" description="Helical" evidence="4">
    <location>
        <begin position="878"/>
        <end position="897"/>
    </location>
</feature>
<feature type="transmembrane region" description="Helical" evidence="4">
    <location>
        <begin position="909"/>
        <end position="928"/>
    </location>
</feature>
<feature type="active site" description="Proton acceptor" evidence="2">
    <location>
        <position position="256"/>
    </location>
</feature>
<comment type="caution">
    <text evidence="2">Lacks conserved residue(s) required for the propagation of feature annotation.</text>
</comment>
<organism evidence="6 7">
    <name type="scientific">Streptomyces luteosporeus</name>
    <dbReference type="NCBI Taxonomy" id="173856"/>
    <lineage>
        <taxon>Bacteria</taxon>
        <taxon>Bacillati</taxon>
        <taxon>Actinomycetota</taxon>
        <taxon>Actinomycetes</taxon>
        <taxon>Kitasatosporales</taxon>
        <taxon>Streptomycetaceae</taxon>
        <taxon>Streptomyces</taxon>
    </lineage>
</organism>
<dbReference type="PROSITE" id="PS51635">
    <property type="entry name" value="PNPLA"/>
    <property type="match status" value="1"/>
</dbReference>